<evidence type="ECO:0000259" key="4">
    <source>
        <dbReference type="PROSITE" id="PS50995"/>
    </source>
</evidence>
<dbReference type="InterPro" id="IPR036388">
    <property type="entry name" value="WH-like_DNA-bd_sf"/>
</dbReference>
<protein>
    <submittedName>
        <fullName evidence="5">MarR family transcriptional regulator</fullName>
    </submittedName>
</protein>
<accession>A0ABX1CQ54</accession>
<dbReference type="PROSITE" id="PS01117">
    <property type="entry name" value="HTH_MARR_1"/>
    <property type="match status" value="1"/>
</dbReference>
<dbReference type="EMBL" id="JAAVJH010000012">
    <property type="protein sequence ID" value="NJR80076.1"/>
    <property type="molecule type" value="Genomic_DNA"/>
</dbReference>
<evidence type="ECO:0000313" key="6">
    <source>
        <dbReference type="Proteomes" id="UP000732399"/>
    </source>
</evidence>
<dbReference type="Gene3D" id="1.10.10.10">
    <property type="entry name" value="Winged helix-like DNA-binding domain superfamily/Winged helix DNA-binding domain"/>
    <property type="match status" value="1"/>
</dbReference>
<keyword evidence="3" id="KW-0804">Transcription</keyword>
<dbReference type="Pfam" id="PF01047">
    <property type="entry name" value="MarR"/>
    <property type="match status" value="1"/>
</dbReference>
<dbReference type="PANTHER" id="PTHR33164">
    <property type="entry name" value="TRANSCRIPTIONAL REGULATOR, MARR FAMILY"/>
    <property type="match status" value="1"/>
</dbReference>
<reference evidence="5 6" key="1">
    <citation type="submission" date="2020-03" db="EMBL/GenBank/DDBJ databases">
        <authorList>
            <person name="Wang L."/>
            <person name="He N."/>
            <person name="Li Y."/>
            <person name="Fang Y."/>
            <person name="Zhang F."/>
        </authorList>
    </citation>
    <scope>NUCLEOTIDE SEQUENCE [LARGE SCALE GENOMIC DNA]</scope>
    <source>
        <strain evidence="5 6">36D10-4-7</strain>
    </source>
</reference>
<dbReference type="SUPFAM" id="SSF46785">
    <property type="entry name" value="Winged helix' DNA-binding domain"/>
    <property type="match status" value="1"/>
</dbReference>
<feature type="domain" description="HTH marR-type" evidence="4">
    <location>
        <begin position="4"/>
        <end position="140"/>
    </location>
</feature>
<dbReference type="PANTHER" id="PTHR33164:SF57">
    <property type="entry name" value="MARR-FAMILY TRANSCRIPTIONAL REGULATOR"/>
    <property type="match status" value="1"/>
</dbReference>
<evidence type="ECO:0000256" key="1">
    <source>
        <dbReference type="ARBA" id="ARBA00023015"/>
    </source>
</evidence>
<keyword evidence="2" id="KW-0238">DNA-binding</keyword>
<dbReference type="SMART" id="SM00347">
    <property type="entry name" value="HTH_MARR"/>
    <property type="match status" value="1"/>
</dbReference>
<sequence length="147" mass="16613">MHWTDRLHPLLIGVSDVVNRLDVDTRLLAASDVKLDRALFPLLSRLALHEPMNTVELANLVGRDHSVVSRQVAKLEALELVERVPDERDRRARLLKPSAAGRELLARVAVARRRWMEADFRAWPDEDIETLIALVGRMLDGLGSPDD</sequence>
<dbReference type="RefSeq" id="WP_168135631.1">
    <property type="nucleotide sequence ID" value="NZ_JAAVJH010000012.1"/>
</dbReference>
<comment type="caution">
    <text evidence="5">The sequence shown here is derived from an EMBL/GenBank/DDBJ whole genome shotgun (WGS) entry which is preliminary data.</text>
</comment>
<keyword evidence="6" id="KW-1185">Reference proteome</keyword>
<keyword evidence="1" id="KW-0805">Transcription regulation</keyword>
<evidence type="ECO:0000313" key="5">
    <source>
        <dbReference type="EMBL" id="NJR80076.1"/>
    </source>
</evidence>
<organism evidence="5 6">
    <name type="scientific">Sphingomonas corticis</name>
    <dbReference type="NCBI Taxonomy" id="2722791"/>
    <lineage>
        <taxon>Bacteria</taxon>
        <taxon>Pseudomonadati</taxon>
        <taxon>Pseudomonadota</taxon>
        <taxon>Alphaproteobacteria</taxon>
        <taxon>Sphingomonadales</taxon>
        <taxon>Sphingomonadaceae</taxon>
        <taxon>Sphingomonas</taxon>
    </lineage>
</organism>
<dbReference type="InterPro" id="IPR036390">
    <property type="entry name" value="WH_DNA-bd_sf"/>
</dbReference>
<proteinExistence type="predicted"/>
<name>A0ABX1CQ54_9SPHN</name>
<gene>
    <name evidence="5" type="ORF">HBH26_15950</name>
</gene>
<evidence type="ECO:0000256" key="2">
    <source>
        <dbReference type="ARBA" id="ARBA00023125"/>
    </source>
</evidence>
<dbReference type="Proteomes" id="UP000732399">
    <property type="component" value="Unassembled WGS sequence"/>
</dbReference>
<evidence type="ECO:0000256" key="3">
    <source>
        <dbReference type="ARBA" id="ARBA00023163"/>
    </source>
</evidence>
<dbReference type="InterPro" id="IPR023187">
    <property type="entry name" value="Tscrpt_reg_MarR-type_CS"/>
</dbReference>
<dbReference type="InterPro" id="IPR000835">
    <property type="entry name" value="HTH_MarR-typ"/>
</dbReference>
<dbReference type="PROSITE" id="PS50995">
    <property type="entry name" value="HTH_MARR_2"/>
    <property type="match status" value="1"/>
</dbReference>
<dbReference type="InterPro" id="IPR039422">
    <property type="entry name" value="MarR/SlyA-like"/>
</dbReference>